<evidence type="ECO:0000313" key="2">
    <source>
        <dbReference type="Proteomes" id="UP000214760"/>
    </source>
</evidence>
<sequence>MCEKCDKLLNQMIKMYDRSMRQRDIAKELKMDLRDVQRALHDFGNFEHTKQITKENLNPAQTIKPFYFTDELHKVLGKYVDM</sequence>
<protein>
    <submittedName>
        <fullName evidence="1">Uncharacterized protein</fullName>
    </submittedName>
</protein>
<evidence type="ECO:0000313" key="1">
    <source>
        <dbReference type="EMBL" id="SFR86470.1"/>
    </source>
</evidence>
<accession>A0A1I6K6J3</accession>
<dbReference type="EMBL" id="FOZC01000015">
    <property type="protein sequence ID" value="SFR86470.1"/>
    <property type="molecule type" value="Genomic_DNA"/>
</dbReference>
<dbReference type="RefSeq" id="WP_031474779.1">
    <property type="nucleotide sequence ID" value="NZ_FOZC01000015.1"/>
</dbReference>
<reference evidence="1 2" key="1">
    <citation type="submission" date="2016-10" db="EMBL/GenBank/DDBJ databases">
        <authorList>
            <person name="de Groot N.N."/>
        </authorList>
    </citation>
    <scope>NUCLEOTIDE SEQUENCE [LARGE SCALE GENOMIC DNA]</scope>
    <source>
        <strain evidence="1 2">F</strain>
    </source>
</reference>
<gene>
    <name evidence="1" type="ORF">SAMN02910262_02269</name>
</gene>
<name>A0A1I6K6J3_9FIRM</name>
<organism evidence="1 2">
    <name type="scientific">[Clostridium] aminophilum</name>
    <dbReference type="NCBI Taxonomy" id="1526"/>
    <lineage>
        <taxon>Bacteria</taxon>
        <taxon>Bacillati</taxon>
        <taxon>Bacillota</taxon>
        <taxon>Clostridia</taxon>
        <taxon>Lachnospirales</taxon>
        <taxon>Lachnospiraceae</taxon>
    </lineage>
</organism>
<dbReference type="AlphaFoldDB" id="A0A1I6K6J3"/>
<dbReference type="Proteomes" id="UP000214760">
    <property type="component" value="Unassembled WGS sequence"/>
</dbReference>
<proteinExistence type="predicted"/>